<evidence type="ECO:0000313" key="3">
    <source>
        <dbReference type="Proteomes" id="UP001188597"/>
    </source>
</evidence>
<accession>A0AA88V4K3</accession>
<dbReference type="EMBL" id="JAVXUP010002852">
    <property type="protein sequence ID" value="KAK3001089.1"/>
    <property type="molecule type" value="Genomic_DNA"/>
</dbReference>
<protein>
    <submittedName>
        <fullName evidence="2">Uncharacterized protein</fullName>
    </submittedName>
</protein>
<keyword evidence="3" id="KW-1185">Reference proteome</keyword>
<keyword evidence="1" id="KW-0812">Transmembrane</keyword>
<sequence length="188" mass="21524">MDWFYPKRRGPEWKQGWTSQTLHSISTPPLPLLAILAIVVFLLSISQYTNYKSQLNNTMINFQVFLLLVPVLLIFFIRSGVASGRFNFWLPRPRQEVGYRTGASPWGVAVLVVVLLVLVSYQSSVHSKWFAPLRRYVGDIMAVDFCFEQESQVVNSVSEALMRFDASLNGEADGEAEILRWKWKLGSY</sequence>
<organism evidence="2 3">
    <name type="scientific">Escallonia herrerae</name>
    <dbReference type="NCBI Taxonomy" id="1293975"/>
    <lineage>
        <taxon>Eukaryota</taxon>
        <taxon>Viridiplantae</taxon>
        <taxon>Streptophyta</taxon>
        <taxon>Embryophyta</taxon>
        <taxon>Tracheophyta</taxon>
        <taxon>Spermatophyta</taxon>
        <taxon>Magnoliopsida</taxon>
        <taxon>eudicotyledons</taxon>
        <taxon>Gunneridae</taxon>
        <taxon>Pentapetalae</taxon>
        <taxon>asterids</taxon>
        <taxon>campanulids</taxon>
        <taxon>Escalloniales</taxon>
        <taxon>Escalloniaceae</taxon>
        <taxon>Escallonia</taxon>
    </lineage>
</organism>
<gene>
    <name evidence="2" type="ORF">RJ639_021462</name>
</gene>
<proteinExistence type="predicted"/>
<dbReference type="AlphaFoldDB" id="A0AA88V4K3"/>
<evidence type="ECO:0000313" key="2">
    <source>
        <dbReference type="EMBL" id="KAK3001089.1"/>
    </source>
</evidence>
<dbReference type="PANTHER" id="PTHR33306:SF40">
    <property type="entry name" value="EXPRESSED PROTEIN"/>
    <property type="match status" value="1"/>
</dbReference>
<keyword evidence="1" id="KW-0472">Membrane</keyword>
<feature type="transmembrane region" description="Helical" evidence="1">
    <location>
        <begin position="30"/>
        <end position="48"/>
    </location>
</feature>
<keyword evidence="1" id="KW-1133">Transmembrane helix</keyword>
<dbReference type="Proteomes" id="UP001188597">
    <property type="component" value="Unassembled WGS sequence"/>
</dbReference>
<reference evidence="2" key="1">
    <citation type="submission" date="2022-12" db="EMBL/GenBank/DDBJ databases">
        <title>Draft genome assemblies for two species of Escallonia (Escalloniales).</title>
        <authorList>
            <person name="Chanderbali A."/>
            <person name="Dervinis C."/>
            <person name="Anghel I."/>
            <person name="Soltis D."/>
            <person name="Soltis P."/>
            <person name="Zapata F."/>
        </authorList>
    </citation>
    <scope>NUCLEOTIDE SEQUENCE</scope>
    <source>
        <strain evidence="2">UCBG64.0493</strain>
        <tissue evidence="2">Leaf</tissue>
    </source>
</reference>
<name>A0AA88V4K3_9ASTE</name>
<comment type="caution">
    <text evidence="2">The sequence shown here is derived from an EMBL/GenBank/DDBJ whole genome shotgun (WGS) entry which is preliminary data.</text>
</comment>
<dbReference type="PANTHER" id="PTHR33306">
    <property type="entry name" value="EXPRESSED PROTEIN-RELATED-RELATED"/>
    <property type="match status" value="1"/>
</dbReference>
<feature type="transmembrane region" description="Helical" evidence="1">
    <location>
        <begin position="60"/>
        <end position="83"/>
    </location>
</feature>
<evidence type="ECO:0000256" key="1">
    <source>
        <dbReference type="SAM" id="Phobius"/>
    </source>
</evidence>
<feature type="transmembrane region" description="Helical" evidence="1">
    <location>
        <begin position="103"/>
        <end position="121"/>
    </location>
</feature>